<dbReference type="SUPFAM" id="SSF50891">
    <property type="entry name" value="Cyclophilin-like"/>
    <property type="match status" value="1"/>
</dbReference>
<reference evidence="6 7" key="1">
    <citation type="submission" date="2019-02" db="EMBL/GenBank/DDBJ databases">
        <title>Deep-cultivation of Planctomycetes and their phenomic and genomic characterization uncovers novel biology.</title>
        <authorList>
            <person name="Wiegand S."/>
            <person name="Jogler M."/>
            <person name="Boedeker C."/>
            <person name="Pinto D."/>
            <person name="Vollmers J."/>
            <person name="Rivas-Marin E."/>
            <person name="Kohn T."/>
            <person name="Peeters S.H."/>
            <person name="Heuer A."/>
            <person name="Rast P."/>
            <person name="Oberbeckmann S."/>
            <person name="Bunk B."/>
            <person name="Jeske O."/>
            <person name="Meyerdierks A."/>
            <person name="Storesund J.E."/>
            <person name="Kallscheuer N."/>
            <person name="Luecker S."/>
            <person name="Lage O.M."/>
            <person name="Pohl T."/>
            <person name="Merkel B.J."/>
            <person name="Hornburger P."/>
            <person name="Mueller R.-W."/>
            <person name="Bruemmer F."/>
            <person name="Labrenz M."/>
            <person name="Spormann A.M."/>
            <person name="Op den Camp H."/>
            <person name="Overmann J."/>
            <person name="Amann R."/>
            <person name="Jetten M.S.M."/>
            <person name="Mascher T."/>
            <person name="Medema M.H."/>
            <person name="Devos D.P."/>
            <person name="Kaster A.-K."/>
            <person name="Ovreas L."/>
            <person name="Rohde M."/>
            <person name="Galperin M.Y."/>
            <person name="Jogler C."/>
        </authorList>
    </citation>
    <scope>NUCLEOTIDE SEQUENCE [LARGE SCALE GENOMIC DNA]</scope>
    <source>
        <strain evidence="6 7">EC9</strain>
    </source>
</reference>
<dbReference type="KEGG" id="ruv:EC9_10150"/>
<evidence type="ECO:0000259" key="5">
    <source>
        <dbReference type="PROSITE" id="PS50072"/>
    </source>
</evidence>
<keyword evidence="7" id="KW-1185">Reference proteome</keyword>
<evidence type="ECO:0000256" key="3">
    <source>
        <dbReference type="ARBA" id="ARBA00023235"/>
    </source>
</evidence>
<evidence type="ECO:0000313" key="7">
    <source>
        <dbReference type="Proteomes" id="UP000319557"/>
    </source>
</evidence>
<evidence type="ECO:0000256" key="4">
    <source>
        <dbReference type="SAM" id="MobiDB-lite"/>
    </source>
</evidence>
<feature type="compositionally biased region" description="Basic and acidic residues" evidence="4">
    <location>
        <begin position="56"/>
        <end position="93"/>
    </location>
</feature>
<sequence length="448" mass="49145">MGAWDRAVDSILKMRVEMGLRNLAAPLLLTICFGTVADAQESEADAKPAAEQPAAEEAKPAVEEPAPDEPKPAVEEAAASEEKPAGGKTEAAKKAQAVFDQRVEEWRKATQALWTEVNEFHTARGDVKFSEQIRWAERESAARDAMQAAFLAASNLVFEDHENRDGRTFLAQSILYHAQTDWYEGLKQGALAMLEAGVKDIQLNVIAGVSAAATGDFEVARGHLKEVPDGDEGLAEVGQRMKFILDPLQESWEKEQKLREAEAKADDLPRVLLKTTRGEVLVELFENEAPNTVASFISLVEDGFYDNVPFYQVVEHEFAQTGDRDGDGSGTADYRLPDEAIGERGIFRGSLVMAKIPNPNAARDPDASGTIPNTGSSQFLITLLPFNPEYKELCCFGRVVSGMGAISTLNRAKVEKEKDAPVVLPDSIIEAEVVRKRDHEYKPETLPY</sequence>
<dbReference type="InterPro" id="IPR002130">
    <property type="entry name" value="Cyclophilin-type_PPIase_dom"/>
</dbReference>
<dbReference type="Proteomes" id="UP000319557">
    <property type="component" value="Chromosome"/>
</dbReference>
<dbReference type="Pfam" id="PF00160">
    <property type="entry name" value="Pro_isomerase"/>
    <property type="match status" value="1"/>
</dbReference>
<dbReference type="EMBL" id="CP036261">
    <property type="protein sequence ID" value="QDS86840.1"/>
    <property type="molecule type" value="Genomic_DNA"/>
</dbReference>
<dbReference type="InterPro" id="IPR044666">
    <property type="entry name" value="Cyclophilin_A-like"/>
</dbReference>
<evidence type="ECO:0000256" key="2">
    <source>
        <dbReference type="ARBA" id="ARBA00023110"/>
    </source>
</evidence>
<evidence type="ECO:0000313" key="6">
    <source>
        <dbReference type="EMBL" id="QDS86840.1"/>
    </source>
</evidence>
<feature type="domain" description="PPIase cyclophilin-type" evidence="5">
    <location>
        <begin position="278"/>
        <end position="421"/>
    </location>
</feature>
<dbReference type="OrthoDB" id="270889at2"/>
<evidence type="ECO:0000256" key="1">
    <source>
        <dbReference type="ARBA" id="ARBA00013194"/>
    </source>
</evidence>
<dbReference type="EC" id="5.2.1.8" evidence="1"/>
<feature type="region of interest" description="Disordered" evidence="4">
    <location>
        <begin position="43"/>
        <end position="93"/>
    </location>
</feature>
<proteinExistence type="predicted"/>
<organism evidence="6 7">
    <name type="scientific">Rosistilla ulvae</name>
    <dbReference type="NCBI Taxonomy" id="1930277"/>
    <lineage>
        <taxon>Bacteria</taxon>
        <taxon>Pseudomonadati</taxon>
        <taxon>Planctomycetota</taxon>
        <taxon>Planctomycetia</taxon>
        <taxon>Pirellulales</taxon>
        <taxon>Pirellulaceae</taxon>
        <taxon>Rosistilla</taxon>
    </lineage>
</organism>
<accession>A0A517LW46</accession>
<name>A0A517LW46_9BACT</name>
<dbReference type="PROSITE" id="PS50072">
    <property type="entry name" value="CSA_PPIASE_2"/>
    <property type="match status" value="1"/>
</dbReference>
<gene>
    <name evidence="6" type="ORF">EC9_10150</name>
</gene>
<keyword evidence="2" id="KW-0697">Rotamase</keyword>
<dbReference type="PANTHER" id="PTHR45625:SF4">
    <property type="entry name" value="PEPTIDYLPROLYL ISOMERASE DOMAIN AND WD REPEAT-CONTAINING PROTEIN 1"/>
    <property type="match status" value="1"/>
</dbReference>
<keyword evidence="3 6" id="KW-0413">Isomerase</keyword>
<dbReference type="GO" id="GO:0003755">
    <property type="term" value="F:peptidyl-prolyl cis-trans isomerase activity"/>
    <property type="evidence" value="ECO:0007669"/>
    <property type="project" value="UniProtKB-KW"/>
</dbReference>
<protein>
    <recommendedName>
        <fullName evidence="1">peptidylprolyl isomerase</fullName>
        <ecNumber evidence="1">5.2.1.8</ecNumber>
    </recommendedName>
</protein>
<dbReference type="Gene3D" id="2.40.100.10">
    <property type="entry name" value="Cyclophilin-like"/>
    <property type="match status" value="1"/>
</dbReference>
<dbReference type="PANTHER" id="PTHR45625">
    <property type="entry name" value="PEPTIDYL-PROLYL CIS-TRANS ISOMERASE-RELATED"/>
    <property type="match status" value="1"/>
</dbReference>
<dbReference type="AlphaFoldDB" id="A0A517LW46"/>
<dbReference type="InterPro" id="IPR029000">
    <property type="entry name" value="Cyclophilin-like_dom_sf"/>
</dbReference>